<evidence type="ECO:0000313" key="2">
    <source>
        <dbReference type="EMBL" id="KTD47790.1"/>
    </source>
</evidence>
<gene>
    <name evidence="3" type="primary">traE</name>
    <name evidence="2" type="ORF">Lqua_2183</name>
    <name evidence="3" type="ORF">NCTC12376_00474</name>
</gene>
<organism evidence="3 5">
    <name type="scientific">Legionella quateirensis</name>
    <dbReference type="NCBI Taxonomy" id="45072"/>
    <lineage>
        <taxon>Bacteria</taxon>
        <taxon>Pseudomonadati</taxon>
        <taxon>Pseudomonadota</taxon>
        <taxon>Gammaproteobacteria</taxon>
        <taxon>Legionellales</taxon>
        <taxon>Legionellaceae</taxon>
        <taxon>Legionella</taxon>
    </lineage>
</organism>
<reference evidence="2 4" key="1">
    <citation type="submission" date="2015-11" db="EMBL/GenBank/DDBJ databases">
        <title>Genomic analysis of 38 Legionella species identifies large and diverse effector repertoires.</title>
        <authorList>
            <person name="Burstein D."/>
            <person name="Amaro F."/>
            <person name="Zusman T."/>
            <person name="Lifshitz Z."/>
            <person name="Cohen O."/>
            <person name="Gilbert J.A."/>
            <person name="Pupko T."/>
            <person name="Shuman H.A."/>
            <person name="Segal G."/>
        </authorList>
    </citation>
    <scope>NUCLEOTIDE SEQUENCE [LARGE SCALE GENOMIC DNA]</scope>
    <source>
        <strain evidence="2 4">ATCC 49507</strain>
    </source>
</reference>
<sequence>MDFKAYQSHLSKISARFNLMVFLVFGLLTANILLSVLVFQVWKHHTVEITPYFGDSGYLKSANHVDSNYLSLMSENFIYSRLNVTPETVEANHQRLLKFADSQIYPEMLRLLDSEEKVITSKKMSSVFEIIQIRTNPKDLTAEVTGVLKRYVGLRALKEDRLTYALRFNYNQGRLSILAFTHIKEKANA</sequence>
<dbReference type="Proteomes" id="UP000254230">
    <property type="component" value="Unassembled WGS sequence"/>
</dbReference>
<accession>A0A378KQ16</accession>
<protein>
    <submittedName>
        <fullName evidence="3">Type IV conjugative transfer system protein TraE</fullName>
    </submittedName>
</protein>
<dbReference type="EMBL" id="LNYR01000031">
    <property type="protein sequence ID" value="KTD47790.1"/>
    <property type="molecule type" value="Genomic_DNA"/>
</dbReference>
<evidence type="ECO:0000313" key="5">
    <source>
        <dbReference type="Proteomes" id="UP000254230"/>
    </source>
</evidence>
<proteinExistence type="predicted"/>
<keyword evidence="1" id="KW-0812">Transmembrane</keyword>
<reference evidence="3 5" key="2">
    <citation type="submission" date="2018-06" db="EMBL/GenBank/DDBJ databases">
        <authorList>
            <consortium name="Pathogen Informatics"/>
            <person name="Doyle S."/>
        </authorList>
    </citation>
    <scope>NUCLEOTIDE SEQUENCE [LARGE SCALE GENOMIC DNA]</scope>
    <source>
        <strain evidence="3 5">NCTC12376</strain>
    </source>
</reference>
<evidence type="ECO:0000313" key="4">
    <source>
        <dbReference type="Proteomes" id="UP000054639"/>
    </source>
</evidence>
<evidence type="ECO:0000256" key="1">
    <source>
        <dbReference type="SAM" id="Phobius"/>
    </source>
</evidence>
<dbReference type="NCBIfam" id="TIGR02761">
    <property type="entry name" value="TraE_TIGR"/>
    <property type="match status" value="1"/>
</dbReference>
<evidence type="ECO:0000313" key="3">
    <source>
        <dbReference type="EMBL" id="STY16683.1"/>
    </source>
</evidence>
<keyword evidence="4" id="KW-1185">Reference proteome</keyword>
<name>A0A378KQ16_9GAMM</name>
<dbReference type="OrthoDB" id="5880202at2"/>
<dbReference type="Pfam" id="PF05309">
    <property type="entry name" value="TraE"/>
    <property type="match status" value="1"/>
</dbReference>
<dbReference type="InterPro" id="IPR007973">
    <property type="entry name" value="Pilus_assembly_TraE"/>
</dbReference>
<keyword evidence="1" id="KW-0472">Membrane</keyword>
<dbReference type="STRING" id="45072.Lqua_2183"/>
<keyword evidence="1" id="KW-1133">Transmembrane helix</keyword>
<feature type="transmembrane region" description="Helical" evidence="1">
    <location>
        <begin position="21"/>
        <end position="42"/>
    </location>
</feature>
<dbReference type="EMBL" id="UGOW01000001">
    <property type="protein sequence ID" value="STY16683.1"/>
    <property type="molecule type" value="Genomic_DNA"/>
</dbReference>
<dbReference type="Proteomes" id="UP000054639">
    <property type="component" value="Unassembled WGS sequence"/>
</dbReference>
<dbReference type="AlphaFoldDB" id="A0A378KQ16"/>